<dbReference type="RefSeq" id="WP_398656273.1">
    <property type="nucleotide sequence ID" value="NZ_JBITDC010000004.1"/>
</dbReference>
<keyword evidence="2 5" id="KW-0547">Nucleotide-binding</keyword>
<feature type="region of interest" description="Disordered" evidence="6">
    <location>
        <begin position="361"/>
        <end position="421"/>
    </location>
</feature>
<keyword evidence="1 5" id="KW-0436">Ligase</keyword>
<accession>A0ABW7Y0H5</accession>
<evidence type="ECO:0000313" key="8">
    <source>
        <dbReference type="Proteomes" id="UP001612415"/>
    </source>
</evidence>
<dbReference type="NCBIfam" id="TIGR02050">
    <property type="entry name" value="gshA_cyan_rel"/>
    <property type="match status" value="1"/>
</dbReference>
<name>A0ABW7Y0H5_STRCE</name>
<evidence type="ECO:0000256" key="2">
    <source>
        <dbReference type="ARBA" id="ARBA00022741"/>
    </source>
</evidence>
<dbReference type="HAMAP" id="MF_01609">
    <property type="entry name" value="Glu_cys_ligase_2"/>
    <property type="match status" value="1"/>
</dbReference>
<dbReference type="InterPro" id="IPR014746">
    <property type="entry name" value="Gln_synth/guanido_kin_cat_dom"/>
</dbReference>
<evidence type="ECO:0000256" key="3">
    <source>
        <dbReference type="ARBA" id="ARBA00022840"/>
    </source>
</evidence>
<dbReference type="InterPro" id="IPR011793">
    <property type="entry name" value="YbdK"/>
</dbReference>
<evidence type="ECO:0000256" key="6">
    <source>
        <dbReference type="SAM" id="MobiDB-lite"/>
    </source>
</evidence>
<dbReference type="EMBL" id="JBITDC010000004">
    <property type="protein sequence ID" value="MFI5675478.1"/>
    <property type="molecule type" value="Genomic_DNA"/>
</dbReference>
<evidence type="ECO:0000256" key="1">
    <source>
        <dbReference type="ARBA" id="ARBA00022598"/>
    </source>
</evidence>
<dbReference type="EC" id="6.3.2.2" evidence="5"/>
<comment type="similarity">
    <text evidence="5">Belongs to the glutamate--cysteine ligase type 2 family. YbdK subfamily.</text>
</comment>
<organism evidence="7 8">
    <name type="scientific">Streptomyces cellulosae</name>
    <dbReference type="NCBI Taxonomy" id="1968"/>
    <lineage>
        <taxon>Bacteria</taxon>
        <taxon>Bacillati</taxon>
        <taxon>Actinomycetota</taxon>
        <taxon>Actinomycetes</taxon>
        <taxon>Kitasatosporales</taxon>
        <taxon>Streptomycetaceae</taxon>
        <taxon>Streptomyces</taxon>
    </lineage>
</organism>
<dbReference type="PANTHER" id="PTHR36510:SF1">
    <property type="entry name" value="GLUTAMATE--CYSTEINE LIGASE 2-RELATED"/>
    <property type="match status" value="1"/>
</dbReference>
<keyword evidence="3 5" id="KW-0067">ATP-binding</keyword>
<comment type="function">
    <text evidence="5">ATP-dependent carboxylate-amine ligase which exhibits weak glutamate--cysteine ligase activity.</text>
</comment>
<proteinExistence type="inferred from homology"/>
<comment type="catalytic activity">
    <reaction evidence="4 5">
        <text>L-cysteine + L-glutamate + ATP = gamma-L-glutamyl-L-cysteine + ADP + phosphate + H(+)</text>
        <dbReference type="Rhea" id="RHEA:13285"/>
        <dbReference type="ChEBI" id="CHEBI:15378"/>
        <dbReference type="ChEBI" id="CHEBI:29985"/>
        <dbReference type="ChEBI" id="CHEBI:30616"/>
        <dbReference type="ChEBI" id="CHEBI:35235"/>
        <dbReference type="ChEBI" id="CHEBI:43474"/>
        <dbReference type="ChEBI" id="CHEBI:58173"/>
        <dbReference type="ChEBI" id="CHEBI:456216"/>
        <dbReference type="EC" id="6.3.2.2"/>
    </reaction>
</comment>
<dbReference type="InterPro" id="IPR050141">
    <property type="entry name" value="GCL_type2/YbdK_subfam"/>
</dbReference>
<comment type="caution">
    <text evidence="7">The sequence shown here is derived from an EMBL/GenBank/DDBJ whole genome shotgun (WGS) entry which is preliminary data.</text>
</comment>
<dbReference type="InterPro" id="IPR006336">
    <property type="entry name" value="GCS2"/>
</dbReference>
<dbReference type="Gene3D" id="3.30.590.20">
    <property type="match status" value="1"/>
</dbReference>
<dbReference type="SUPFAM" id="SSF55931">
    <property type="entry name" value="Glutamine synthetase/guanido kinase"/>
    <property type="match status" value="1"/>
</dbReference>
<gene>
    <name evidence="7" type="ORF">ACIA8P_12510</name>
</gene>
<dbReference type="PANTHER" id="PTHR36510">
    <property type="entry name" value="GLUTAMATE--CYSTEINE LIGASE 2-RELATED"/>
    <property type="match status" value="1"/>
</dbReference>
<dbReference type="GO" id="GO:0004357">
    <property type="term" value="F:glutamate-cysteine ligase activity"/>
    <property type="evidence" value="ECO:0007669"/>
    <property type="project" value="UniProtKB-EC"/>
</dbReference>
<reference evidence="7 8" key="1">
    <citation type="submission" date="2024-10" db="EMBL/GenBank/DDBJ databases">
        <title>The Natural Products Discovery Center: Release of the First 8490 Sequenced Strains for Exploring Actinobacteria Biosynthetic Diversity.</title>
        <authorList>
            <person name="Kalkreuter E."/>
            <person name="Kautsar S.A."/>
            <person name="Yang D."/>
            <person name="Bader C.D."/>
            <person name="Teijaro C.N."/>
            <person name="Fluegel L."/>
            <person name="Davis C.M."/>
            <person name="Simpson J.R."/>
            <person name="Lauterbach L."/>
            <person name="Steele A.D."/>
            <person name="Gui C."/>
            <person name="Meng S."/>
            <person name="Li G."/>
            <person name="Viehrig K."/>
            <person name="Ye F."/>
            <person name="Su P."/>
            <person name="Kiefer A.F."/>
            <person name="Nichols A."/>
            <person name="Cepeda A.J."/>
            <person name="Yan W."/>
            <person name="Fan B."/>
            <person name="Jiang Y."/>
            <person name="Adhikari A."/>
            <person name="Zheng C.-J."/>
            <person name="Schuster L."/>
            <person name="Cowan T.M."/>
            <person name="Smanski M.J."/>
            <person name="Chevrette M.G."/>
            <person name="De Carvalho L.P.S."/>
            <person name="Shen B."/>
        </authorList>
    </citation>
    <scope>NUCLEOTIDE SEQUENCE [LARGE SCALE GENOMIC DNA]</scope>
    <source>
        <strain evidence="7 8">NPDC051599</strain>
    </source>
</reference>
<dbReference type="NCBIfam" id="NF010041">
    <property type="entry name" value="PRK13517.1-1"/>
    <property type="match status" value="1"/>
</dbReference>
<protein>
    <recommendedName>
        <fullName evidence="5">Putative glutamate--cysteine ligase 2</fullName>
        <ecNumber evidence="5">6.3.2.2</ecNumber>
    </recommendedName>
    <alternativeName>
        <fullName evidence="5">Gamma-glutamylcysteine synthetase 2</fullName>
        <shortName evidence="5">GCS 2</shortName>
        <shortName evidence="5">Gamma-GCS 2</shortName>
    </alternativeName>
</protein>
<evidence type="ECO:0000256" key="5">
    <source>
        <dbReference type="HAMAP-Rule" id="MF_01609"/>
    </source>
</evidence>
<dbReference type="Pfam" id="PF04107">
    <property type="entry name" value="GCS2"/>
    <property type="match status" value="1"/>
</dbReference>
<evidence type="ECO:0000313" key="7">
    <source>
        <dbReference type="EMBL" id="MFI5675478.1"/>
    </source>
</evidence>
<evidence type="ECO:0000256" key="4">
    <source>
        <dbReference type="ARBA" id="ARBA00048819"/>
    </source>
</evidence>
<keyword evidence="8" id="KW-1185">Reference proteome</keyword>
<sequence length="421" mass="45405">MSIRIGVEEEFHILEVESGLLVPRADAVLRRLPGRNFTTELHQSTVESNSGVHTSLHALYTDLARTRRRLDGAASSVGLAVVAAGTAPLAPGASAHPTPDARYRHMVEKYGKVADEQLICGDQVHVDIPDRDTAVQVMCAVSGWLPVLLAMSASSPFWQGSDTGYASWRTLLWQRWPTAGPAGCFATGAEYDAAVRDLVRSGIISDPGMIYYDVRPSAHLPTLELRICDACPRVETVVLIAGLFRALVTEARGRLRAGGARACEGRHEWLRGATWRAARSGLEGTLVDPETHREQPAPQAVRKLLARLRPALEAHGDWETVKALTDATLAEGSAAQRMRRTAQEEDLLACVDLLIAETRGERRNRRPTSLGHSGAPSATTDRGRSGVPSTDPDRGRAHGPSVGTDAARPSFGPEAPEVIGR</sequence>
<dbReference type="Proteomes" id="UP001612415">
    <property type="component" value="Unassembled WGS sequence"/>
</dbReference>